<dbReference type="Ensembl" id="ENSSHBT00005028449.1">
    <property type="protein sequence ID" value="ENSSHBP00005023908.1"/>
    <property type="gene ID" value="ENSSHBG00005019979.1"/>
</dbReference>
<reference evidence="1" key="3">
    <citation type="submission" date="2025-09" db="UniProtKB">
        <authorList>
            <consortium name="Ensembl"/>
        </authorList>
    </citation>
    <scope>IDENTIFICATION</scope>
</reference>
<keyword evidence="2" id="KW-1185">Reference proteome</keyword>
<accession>A0A672VBS2</accession>
<dbReference type="InParanoid" id="A0A672VBS2"/>
<evidence type="ECO:0000313" key="2">
    <source>
        <dbReference type="Proteomes" id="UP000472266"/>
    </source>
</evidence>
<dbReference type="AlphaFoldDB" id="A0A672VBS2"/>
<reference evidence="1" key="2">
    <citation type="submission" date="2025-08" db="UniProtKB">
        <authorList>
            <consortium name="Ensembl"/>
        </authorList>
    </citation>
    <scope>IDENTIFICATION</scope>
</reference>
<protein>
    <submittedName>
        <fullName evidence="1">Uncharacterized protein</fullName>
    </submittedName>
</protein>
<proteinExistence type="predicted"/>
<name>A0A672VBS2_STRHB</name>
<reference evidence="1 2" key="1">
    <citation type="submission" date="2019-11" db="EMBL/GenBank/DDBJ databases">
        <title>Strigops habroptila (kakapo) genome, bStrHab1, primary haplotype, v2.</title>
        <authorList>
            <person name="Jarvis E.D."/>
            <person name="Howard J."/>
            <person name="Rhie A."/>
            <person name="Phillippy A."/>
            <person name="Korlach J."/>
            <person name="Digby A."/>
            <person name="Iorns D."/>
            <person name="Eason D."/>
            <person name="Robertson B."/>
            <person name="Raemaekers T."/>
            <person name="Howe K."/>
            <person name="Lewin H."/>
            <person name="Damas J."/>
            <person name="Hastie A."/>
            <person name="Tracey A."/>
            <person name="Chow W."/>
            <person name="Fedrigo O."/>
        </authorList>
    </citation>
    <scope>NUCLEOTIDE SEQUENCE [LARGE SCALE GENOMIC DNA]</scope>
</reference>
<organism evidence="1 2">
    <name type="scientific">Strigops habroptila</name>
    <name type="common">Kakapo</name>
    <dbReference type="NCBI Taxonomy" id="2489341"/>
    <lineage>
        <taxon>Eukaryota</taxon>
        <taxon>Metazoa</taxon>
        <taxon>Chordata</taxon>
        <taxon>Craniata</taxon>
        <taxon>Vertebrata</taxon>
        <taxon>Euteleostomi</taxon>
        <taxon>Archelosauria</taxon>
        <taxon>Archosauria</taxon>
        <taxon>Dinosauria</taxon>
        <taxon>Saurischia</taxon>
        <taxon>Theropoda</taxon>
        <taxon>Coelurosauria</taxon>
        <taxon>Aves</taxon>
        <taxon>Neognathae</taxon>
        <taxon>Neoaves</taxon>
        <taxon>Telluraves</taxon>
        <taxon>Australaves</taxon>
        <taxon>Psittaciformes</taxon>
        <taxon>Psittacidae</taxon>
        <taxon>Strigops</taxon>
    </lineage>
</organism>
<evidence type="ECO:0000313" key="1">
    <source>
        <dbReference type="Ensembl" id="ENSSHBP00005023908.1"/>
    </source>
</evidence>
<dbReference type="Proteomes" id="UP000472266">
    <property type="component" value="Chromosome 17"/>
</dbReference>
<sequence length="118" mass="13176">RSPALPRPPLTHGTEGLGYTLFWFFIKISALSKTPLSSKGQNPCPALGLVLCDTSLWCPSELQAFANQQQLPVLGVLEPAKCKVLHLDWGNPNHRCRLGNDRIESSPVETWGHWWMKS</sequence>